<name>A0A6B0U8L1_IXORI</name>
<dbReference type="AlphaFoldDB" id="A0A6B0U8L1"/>
<reference evidence="1" key="1">
    <citation type="submission" date="2019-12" db="EMBL/GenBank/DDBJ databases">
        <title>An insight into the sialome of adult female Ixodes ricinus ticks feeding for 6 days.</title>
        <authorList>
            <person name="Perner J."/>
            <person name="Ribeiro J.M.C."/>
        </authorList>
    </citation>
    <scope>NUCLEOTIDE SEQUENCE</scope>
    <source>
        <strain evidence="1">Semi-engorged</strain>
        <tissue evidence="1">Salivary glands</tissue>
    </source>
</reference>
<proteinExistence type="predicted"/>
<accession>A0A6B0U8L1</accession>
<protein>
    <submittedName>
        <fullName evidence="1">Putative secreted protein</fullName>
    </submittedName>
</protein>
<evidence type="ECO:0000313" key="1">
    <source>
        <dbReference type="EMBL" id="MXU88889.1"/>
    </source>
</evidence>
<dbReference type="EMBL" id="GIFC01006806">
    <property type="protein sequence ID" value="MXU88889.1"/>
    <property type="molecule type" value="Transcribed_RNA"/>
</dbReference>
<sequence length="104" mass="12024">MHFTSWYICYRSYPVFTAFTIIASILGGCAEQFTLQESTKTRGWHFAKRRLQTLAEALCRRSDHRRWCVPRVVFCRTAFLCSLQCGGRQRICTVVCARGRCSSC</sequence>
<organism evidence="1">
    <name type="scientific">Ixodes ricinus</name>
    <name type="common">Common tick</name>
    <name type="synonym">Acarus ricinus</name>
    <dbReference type="NCBI Taxonomy" id="34613"/>
    <lineage>
        <taxon>Eukaryota</taxon>
        <taxon>Metazoa</taxon>
        <taxon>Ecdysozoa</taxon>
        <taxon>Arthropoda</taxon>
        <taxon>Chelicerata</taxon>
        <taxon>Arachnida</taxon>
        <taxon>Acari</taxon>
        <taxon>Parasitiformes</taxon>
        <taxon>Ixodida</taxon>
        <taxon>Ixodoidea</taxon>
        <taxon>Ixodidae</taxon>
        <taxon>Ixodinae</taxon>
        <taxon>Ixodes</taxon>
    </lineage>
</organism>